<dbReference type="InParanoid" id="E3M8L3"/>
<dbReference type="CDD" id="cd00037">
    <property type="entry name" value="CLECT"/>
    <property type="match status" value="1"/>
</dbReference>
<evidence type="ECO:0000313" key="5">
    <source>
        <dbReference type="Proteomes" id="UP000008281"/>
    </source>
</evidence>
<protein>
    <recommendedName>
        <fullName evidence="3">C-type lectin domain-containing protein</fullName>
    </recommendedName>
</protein>
<dbReference type="CTD" id="9805754"/>
<evidence type="ECO:0000256" key="1">
    <source>
        <dbReference type="SAM" id="MobiDB-lite"/>
    </source>
</evidence>
<keyword evidence="2" id="KW-0732">Signal</keyword>
<reference evidence="4" key="1">
    <citation type="submission" date="2007-07" db="EMBL/GenBank/DDBJ databases">
        <title>PCAP assembly of the Caenorhabditis remanei genome.</title>
        <authorList>
            <consortium name="The Caenorhabditis remanei Sequencing Consortium"/>
            <person name="Wilson R.K."/>
        </authorList>
    </citation>
    <scope>NUCLEOTIDE SEQUENCE [LARGE SCALE GENOMIC DNA]</scope>
    <source>
        <strain evidence="4">PB4641</strain>
    </source>
</reference>
<keyword evidence="5" id="KW-1185">Reference proteome</keyword>
<feature type="region of interest" description="Disordered" evidence="1">
    <location>
        <begin position="32"/>
        <end position="80"/>
    </location>
</feature>
<name>E3M8L3_CAERE</name>
<dbReference type="FunCoup" id="E3M8L3">
    <property type="interactions" value="4"/>
</dbReference>
<dbReference type="PANTHER" id="PTHR47517">
    <property type="entry name" value="C-TYPE LECTIN-RELATED"/>
    <property type="match status" value="1"/>
</dbReference>
<sequence>MKPLLLLLFLLGITVVSGIIFGDGDGGGWDYGSGGGGGHHHSHSSSSSEEHGHGGHGHHGPRPPRPRPPRPPRPARCPSDWMTFDRTAGTWCVKVFSGTTTGYNAQSMCQAQGAVLTGVQDANERSQIANAARILNNVIGGLNNVWLGGKRRAQCPNKPSCAPLDTFEWTDGHTTGTDGFWWPGPQPDAYWDANWGIQTCLSMIVSAADGKTGILGYPHGSMDDEHCQATRNLYACGKEPS</sequence>
<dbReference type="PROSITE" id="PS50041">
    <property type="entry name" value="C_TYPE_LECTIN_2"/>
    <property type="match status" value="1"/>
</dbReference>
<dbReference type="STRING" id="31234.E3M8L3"/>
<organism evidence="5">
    <name type="scientific">Caenorhabditis remanei</name>
    <name type="common">Caenorhabditis vulgaris</name>
    <dbReference type="NCBI Taxonomy" id="31234"/>
    <lineage>
        <taxon>Eukaryota</taxon>
        <taxon>Metazoa</taxon>
        <taxon>Ecdysozoa</taxon>
        <taxon>Nematoda</taxon>
        <taxon>Chromadorea</taxon>
        <taxon>Rhabditida</taxon>
        <taxon>Rhabditina</taxon>
        <taxon>Rhabditomorpha</taxon>
        <taxon>Rhabditoidea</taxon>
        <taxon>Rhabditidae</taxon>
        <taxon>Peloderinae</taxon>
        <taxon>Caenorhabditis</taxon>
    </lineage>
</organism>
<dbReference type="OMA" id="WITFERP"/>
<dbReference type="Proteomes" id="UP000008281">
    <property type="component" value="Unassembled WGS sequence"/>
</dbReference>
<feature type="chain" id="PRO_5003176315" description="C-type lectin domain-containing protein" evidence="2">
    <location>
        <begin position="19"/>
        <end position="241"/>
    </location>
</feature>
<feature type="domain" description="C-type lectin" evidence="3">
    <location>
        <begin position="88"/>
        <end position="228"/>
    </location>
</feature>
<dbReference type="Gene3D" id="3.10.100.10">
    <property type="entry name" value="Mannose-Binding Protein A, subunit A"/>
    <property type="match status" value="1"/>
</dbReference>
<feature type="compositionally biased region" description="Basic residues" evidence="1">
    <location>
        <begin position="54"/>
        <end position="70"/>
    </location>
</feature>
<proteinExistence type="predicted"/>
<gene>
    <name evidence="4" type="ORF">CRE_13899</name>
</gene>
<dbReference type="InterPro" id="IPR016186">
    <property type="entry name" value="C-type_lectin-like/link_sf"/>
</dbReference>
<dbReference type="GeneID" id="9805754"/>
<dbReference type="EMBL" id="DS268429">
    <property type="protein sequence ID" value="EFO95694.1"/>
    <property type="molecule type" value="Genomic_DNA"/>
</dbReference>
<dbReference type="InterPro" id="IPR001304">
    <property type="entry name" value="C-type_lectin-like"/>
</dbReference>
<dbReference type="PANTHER" id="PTHR47517:SF2">
    <property type="entry name" value="C-TYPE LECTIN DOMAIN-CONTAINING PROTEIN"/>
    <property type="match status" value="1"/>
</dbReference>
<dbReference type="RefSeq" id="XP_003107374.2">
    <property type="nucleotide sequence ID" value="XM_003107326.2"/>
</dbReference>
<evidence type="ECO:0000256" key="2">
    <source>
        <dbReference type="SAM" id="SignalP"/>
    </source>
</evidence>
<dbReference type="AlphaFoldDB" id="E3M8L3"/>
<evidence type="ECO:0000313" key="4">
    <source>
        <dbReference type="EMBL" id="EFO95694.1"/>
    </source>
</evidence>
<dbReference type="SMART" id="SM00034">
    <property type="entry name" value="CLECT"/>
    <property type="match status" value="1"/>
</dbReference>
<accession>E3M8L3</accession>
<dbReference type="KEGG" id="crq:GCK72_003459"/>
<dbReference type="HOGENOM" id="CLU_058687_0_0_1"/>
<dbReference type="SUPFAM" id="SSF56436">
    <property type="entry name" value="C-type lectin-like"/>
    <property type="match status" value="1"/>
</dbReference>
<evidence type="ECO:0000259" key="3">
    <source>
        <dbReference type="PROSITE" id="PS50041"/>
    </source>
</evidence>
<feature type="signal peptide" evidence="2">
    <location>
        <begin position="1"/>
        <end position="18"/>
    </location>
</feature>
<dbReference type="eggNOG" id="KOG4297">
    <property type="taxonomic scope" value="Eukaryota"/>
</dbReference>
<dbReference type="OrthoDB" id="5834815at2759"/>
<dbReference type="InterPro" id="IPR016187">
    <property type="entry name" value="CTDL_fold"/>
</dbReference>